<keyword evidence="3" id="KW-1185">Reference proteome</keyword>
<name>A0A202E612_9EURY</name>
<gene>
    <name evidence="2" type="ORF">B2G88_14345</name>
</gene>
<dbReference type="Pfam" id="PF26244">
    <property type="entry name" value="DUF8057"/>
    <property type="match status" value="1"/>
</dbReference>
<accession>A0A202E612</accession>
<proteinExistence type="predicted"/>
<evidence type="ECO:0000313" key="3">
    <source>
        <dbReference type="Proteomes" id="UP000196084"/>
    </source>
</evidence>
<dbReference type="Proteomes" id="UP000196084">
    <property type="component" value="Unassembled WGS sequence"/>
</dbReference>
<comment type="caution">
    <text evidence="2">The sequence shown here is derived from an EMBL/GenBank/DDBJ whole genome shotgun (WGS) entry which is preliminary data.</text>
</comment>
<dbReference type="OrthoDB" id="252552at2157"/>
<dbReference type="RefSeq" id="WP_054863167.1">
    <property type="nucleotide sequence ID" value="NZ_MWPH01000003.1"/>
</dbReference>
<dbReference type="InterPro" id="IPR058370">
    <property type="entry name" value="DUF8057"/>
</dbReference>
<sequence>MYDRTFGTDWETLEDGDEVLRRAFTLGVAETLGERHPEEFDRLEDTLATASDRQFLEIAYQQGIQYVRQLEPQVDDEQQLRTFLADELAEIDPLDRSELEFEFDENDEDESTNGLPDSLRGFRMDTRPDDSRDRVRRPDLLE</sequence>
<protein>
    <submittedName>
        <fullName evidence="2">Uncharacterized protein</fullName>
    </submittedName>
</protein>
<evidence type="ECO:0000313" key="2">
    <source>
        <dbReference type="EMBL" id="OVE83608.1"/>
    </source>
</evidence>
<dbReference type="AlphaFoldDB" id="A0A202E612"/>
<evidence type="ECO:0000256" key="1">
    <source>
        <dbReference type="SAM" id="MobiDB-lite"/>
    </source>
</evidence>
<feature type="compositionally biased region" description="Acidic residues" evidence="1">
    <location>
        <begin position="102"/>
        <end position="111"/>
    </location>
</feature>
<reference evidence="2 3" key="1">
    <citation type="submission" date="2017-02" db="EMBL/GenBank/DDBJ databases">
        <title>Natronthermophilus aegyptiacus gen. nov.,sp. nov., an aerobic, extremely halophilic alkalithermophilic archaeon isolated from the athalassohaline Wadi An Natrun, Egypt.</title>
        <authorList>
            <person name="Zhao B."/>
        </authorList>
    </citation>
    <scope>NUCLEOTIDE SEQUENCE [LARGE SCALE GENOMIC DNA]</scope>
    <source>
        <strain evidence="2 3">CGMCC 1.3597</strain>
    </source>
</reference>
<dbReference type="EMBL" id="MWPH01000003">
    <property type="protein sequence ID" value="OVE83608.1"/>
    <property type="molecule type" value="Genomic_DNA"/>
</dbReference>
<feature type="region of interest" description="Disordered" evidence="1">
    <location>
        <begin position="102"/>
        <end position="142"/>
    </location>
</feature>
<organism evidence="2 3">
    <name type="scientific">Natronolimnobius baerhuensis</name>
    <dbReference type="NCBI Taxonomy" id="253108"/>
    <lineage>
        <taxon>Archaea</taxon>
        <taxon>Methanobacteriati</taxon>
        <taxon>Methanobacteriota</taxon>
        <taxon>Stenosarchaea group</taxon>
        <taxon>Halobacteria</taxon>
        <taxon>Halobacteriales</taxon>
        <taxon>Natrialbaceae</taxon>
        <taxon>Natronolimnobius</taxon>
    </lineage>
</organism>
<feature type="compositionally biased region" description="Basic and acidic residues" evidence="1">
    <location>
        <begin position="120"/>
        <end position="142"/>
    </location>
</feature>